<sequence length="288" mass="31733">MALKTLNSKSSLNPTHHLAPRRLAILPPAKTRSTATYSCPHTPLHAATKPPLHLPSSYAITSHHMTSKCALFFLIHTHISCHAITGVPNGLLFSRRHFHIIAKLQTDSEVFSFSPSTCPHAPPHTITTPTSMLYLFHTPLQGYQPLTSQHTPSHTTSLPCSRLKAITRCFPRILHSTHARATPSLPLTQRHPLPSSSVTRPHHQYSPSPHAHTHAATPSAFPRFSLSLATRLTLRKTLPSHREMSDASLDKTKLYHADGDVLFLNLALPGGGVGRSIFPSKCRYCNCK</sequence>
<gene>
    <name evidence="2" type="ORF">E2C01_068863</name>
</gene>
<evidence type="ECO:0000313" key="2">
    <source>
        <dbReference type="EMBL" id="MPC74503.1"/>
    </source>
</evidence>
<dbReference type="Proteomes" id="UP000324222">
    <property type="component" value="Unassembled WGS sequence"/>
</dbReference>
<protein>
    <submittedName>
        <fullName evidence="2">Uncharacterized protein</fullName>
    </submittedName>
</protein>
<dbReference type="AlphaFoldDB" id="A0A5B7HX26"/>
<name>A0A5B7HX26_PORTR</name>
<organism evidence="2 3">
    <name type="scientific">Portunus trituberculatus</name>
    <name type="common">Swimming crab</name>
    <name type="synonym">Neptunus trituberculatus</name>
    <dbReference type="NCBI Taxonomy" id="210409"/>
    <lineage>
        <taxon>Eukaryota</taxon>
        <taxon>Metazoa</taxon>
        <taxon>Ecdysozoa</taxon>
        <taxon>Arthropoda</taxon>
        <taxon>Crustacea</taxon>
        <taxon>Multicrustacea</taxon>
        <taxon>Malacostraca</taxon>
        <taxon>Eumalacostraca</taxon>
        <taxon>Eucarida</taxon>
        <taxon>Decapoda</taxon>
        <taxon>Pleocyemata</taxon>
        <taxon>Brachyura</taxon>
        <taxon>Eubrachyura</taxon>
        <taxon>Portunoidea</taxon>
        <taxon>Portunidae</taxon>
        <taxon>Portuninae</taxon>
        <taxon>Portunus</taxon>
    </lineage>
</organism>
<feature type="region of interest" description="Disordered" evidence="1">
    <location>
        <begin position="181"/>
        <end position="216"/>
    </location>
</feature>
<evidence type="ECO:0000256" key="1">
    <source>
        <dbReference type="SAM" id="MobiDB-lite"/>
    </source>
</evidence>
<reference evidence="2 3" key="1">
    <citation type="submission" date="2019-05" db="EMBL/GenBank/DDBJ databases">
        <title>Another draft genome of Portunus trituberculatus and its Hox gene families provides insights of decapod evolution.</title>
        <authorList>
            <person name="Jeong J.-H."/>
            <person name="Song I."/>
            <person name="Kim S."/>
            <person name="Choi T."/>
            <person name="Kim D."/>
            <person name="Ryu S."/>
            <person name="Kim W."/>
        </authorList>
    </citation>
    <scope>NUCLEOTIDE SEQUENCE [LARGE SCALE GENOMIC DNA]</scope>
    <source>
        <tissue evidence="2">Muscle</tissue>
    </source>
</reference>
<feature type="compositionally biased region" description="Low complexity" evidence="1">
    <location>
        <begin position="206"/>
        <end position="216"/>
    </location>
</feature>
<comment type="caution">
    <text evidence="2">The sequence shown here is derived from an EMBL/GenBank/DDBJ whole genome shotgun (WGS) entry which is preliminary data.</text>
</comment>
<evidence type="ECO:0000313" key="3">
    <source>
        <dbReference type="Proteomes" id="UP000324222"/>
    </source>
</evidence>
<proteinExistence type="predicted"/>
<dbReference type="EMBL" id="VSRR010039048">
    <property type="protein sequence ID" value="MPC74503.1"/>
    <property type="molecule type" value="Genomic_DNA"/>
</dbReference>
<accession>A0A5B7HX26</accession>
<keyword evidence="3" id="KW-1185">Reference proteome</keyword>